<protein>
    <submittedName>
        <fullName evidence="2">Uncharacterized protein</fullName>
    </submittedName>
</protein>
<keyword evidence="1" id="KW-1133">Transmembrane helix</keyword>
<comment type="caution">
    <text evidence="2">The sequence shown here is derived from an EMBL/GenBank/DDBJ whole genome shotgun (WGS) entry which is preliminary data.</text>
</comment>
<keyword evidence="1" id="KW-0812">Transmembrane</keyword>
<organism evidence="2 3">
    <name type="scientific">Teichococcus deserti</name>
    <dbReference type="NCBI Taxonomy" id="1817963"/>
    <lineage>
        <taxon>Bacteria</taxon>
        <taxon>Pseudomonadati</taxon>
        <taxon>Pseudomonadota</taxon>
        <taxon>Alphaproteobacteria</taxon>
        <taxon>Acetobacterales</taxon>
        <taxon>Roseomonadaceae</taxon>
        <taxon>Roseomonas</taxon>
    </lineage>
</organism>
<dbReference type="AlphaFoldDB" id="A0A1V2H8A8"/>
<dbReference type="EMBL" id="MLCO01000019">
    <property type="protein sequence ID" value="ONG58303.1"/>
    <property type="molecule type" value="Genomic_DNA"/>
</dbReference>
<evidence type="ECO:0000313" key="3">
    <source>
        <dbReference type="Proteomes" id="UP000188879"/>
    </source>
</evidence>
<evidence type="ECO:0000256" key="1">
    <source>
        <dbReference type="SAM" id="Phobius"/>
    </source>
</evidence>
<reference evidence="2 3" key="1">
    <citation type="submission" date="2016-10" db="EMBL/GenBank/DDBJ databases">
        <title>Draft Genome sequence of Roseomonas sp. strain M3.</title>
        <authorList>
            <person name="Subhash Y."/>
            <person name="Lee S."/>
        </authorList>
    </citation>
    <scope>NUCLEOTIDE SEQUENCE [LARGE SCALE GENOMIC DNA]</scope>
    <source>
        <strain evidence="2 3">M3</strain>
    </source>
</reference>
<name>A0A1V2H8A8_9PROT</name>
<gene>
    <name evidence="2" type="ORF">BKE38_02960</name>
</gene>
<accession>A0A1V2H8A8</accession>
<dbReference type="RefSeq" id="WP_076955888.1">
    <property type="nucleotide sequence ID" value="NZ_MLCO01000019.1"/>
</dbReference>
<sequence>MFRQFRGTMLVLVALPLAPALLVNLISGAQRPLLGLLLGLGLLGLALHRLRRGRIARAALLAGVATGLIAGMAAGVPPLGAVVFGLMGFFGAKLLYAEAPPAVVEPPAPPPPPAPDLLEVPRARLAALAASDARLRPAVAALRELMAELALRPSGLGEARRFMNLQLDGLERIDTTLGRGAEPPPRLDTLVEDMARGSIQLRDRLRAAETEALEIQVKVLADRLREEGYA</sequence>
<dbReference type="OrthoDB" id="7285020at2"/>
<keyword evidence="3" id="KW-1185">Reference proteome</keyword>
<evidence type="ECO:0000313" key="2">
    <source>
        <dbReference type="EMBL" id="ONG58303.1"/>
    </source>
</evidence>
<dbReference type="Proteomes" id="UP000188879">
    <property type="component" value="Unassembled WGS sequence"/>
</dbReference>
<feature type="transmembrane region" description="Helical" evidence="1">
    <location>
        <begin position="32"/>
        <end position="48"/>
    </location>
</feature>
<keyword evidence="1" id="KW-0472">Membrane</keyword>
<proteinExistence type="predicted"/>